<dbReference type="RefSeq" id="XP_026678895.1">
    <property type="nucleotide sequence ID" value="XM_026823094.1"/>
</dbReference>
<evidence type="ECO:0000256" key="2">
    <source>
        <dbReference type="ARBA" id="ARBA00023242"/>
    </source>
</evidence>
<accession>A0A3Q0IWX1</accession>
<evidence type="ECO:0000256" key="3">
    <source>
        <dbReference type="SAM" id="MobiDB-lite"/>
    </source>
</evidence>
<dbReference type="InterPro" id="IPR000953">
    <property type="entry name" value="Chromo/chromo_shadow_dom"/>
</dbReference>
<gene>
    <name evidence="6" type="primary">LOC113467098</name>
</gene>
<feature type="domain" description="Chromo" evidence="4">
    <location>
        <begin position="38"/>
        <end position="97"/>
    </location>
</feature>
<dbReference type="SMART" id="SM00298">
    <property type="entry name" value="CHROMO"/>
    <property type="match status" value="1"/>
</dbReference>
<dbReference type="Proteomes" id="UP000079169">
    <property type="component" value="Unplaced"/>
</dbReference>
<comment type="subcellular location">
    <subcellularLocation>
        <location evidence="1">Nucleus</location>
    </subcellularLocation>
</comment>
<dbReference type="SUPFAM" id="SSF54160">
    <property type="entry name" value="Chromo domain-like"/>
    <property type="match status" value="1"/>
</dbReference>
<name>A0A3Q0IWX1_DIACI</name>
<evidence type="ECO:0000313" key="6">
    <source>
        <dbReference type="RefSeq" id="XP_026678895.1"/>
    </source>
</evidence>
<dbReference type="InterPro" id="IPR051219">
    <property type="entry name" value="Heterochromatin_chromo-domain"/>
</dbReference>
<organism evidence="5 6">
    <name type="scientific">Diaphorina citri</name>
    <name type="common">Asian citrus psyllid</name>
    <dbReference type="NCBI Taxonomy" id="121845"/>
    <lineage>
        <taxon>Eukaryota</taxon>
        <taxon>Metazoa</taxon>
        <taxon>Ecdysozoa</taxon>
        <taxon>Arthropoda</taxon>
        <taxon>Hexapoda</taxon>
        <taxon>Insecta</taxon>
        <taxon>Pterygota</taxon>
        <taxon>Neoptera</taxon>
        <taxon>Paraneoptera</taxon>
        <taxon>Hemiptera</taxon>
        <taxon>Sternorrhyncha</taxon>
        <taxon>Psylloidea</taxon>
        <taxon>Psyllidae</taxon>
        <taxon>Diaphorininae</taxon>
        <taxon>Diaphorina</taxon>
    </lineage>
</organism>
<protein>
    <submittedName>
        <fullName evidence="6">Heterochromatin protein 1-like</fullName>
    </submittedName>
</protein>
<dbReference type="Pfam" id="PF00385">
    <property type="entry name" value="Chromo"/>
    <property type="match status" value="1"/>
</dbReference>
<keyword evidence="2" id="KW-0539">Nucleus</keyword>
<dbReference type="PaxDb" id="121845-A0A3Q0IWX1"/>
<dbReference type="GO" id="GO:0005694">
    <property type="term" value="C:chromosome"/>
    <property type="evidence" value="ECO:0007669"/>
    <property type="project" value="UniProtKB-ARBA"/>
</dbReference>
<evidence type="ECO:0000259" key="4">
    <source>
        <dbReference type="PROSITE" id="PS50013"/>
    </source>
</evidence>
<dbReference type="KEGG" id="dci:113467098"/>
<dbReference type="Gene3D" id="2.40.50.40">
    <property type="match status" value="1"/>
</dbReference>
<dbReference type="InterPro" id="IPR023780">
    <property type="entry name" value="Chromo_domain"/>
</dbReference>
<evidence type="ECO:0000313" key="5">
    <source>
        <dbReference type="Proteomes" id="UP000079169"/>
    </source>
</evidence>
<feature type="region of interest" description="Disordered" evidence="3">
    <location>
        <begin position="94"/>
        <end position="119"/>
    </location>
</feature>
<dbReference type="GO" id="GO:0005634">
    <property type="term" value="C:nucleus"/>
    <property type="evidence" value="ECO:0007669"/>
    <property type="project" value="UniProtKB-SubCell"/>
</dbReference>
<keyword evidence="5" id="KW-1185">Reference proteome</keyword>
<dbReference type="PRINTS" id="PR00504">
    <property type="entry name" value="CHROMODOMAIN"/>
</dbReference>
<dbReference type="InterPro" id="IPR017984">
    <property type="entry name" value="Chromo_dom_subgr"/>
</dbReference>
<dbReference type="InterPro" id="IPR016197">
    <property type="entry name" value="Chromo-like_dom_sf"/>
</dbReference>
<dbReference type="STRING" id="121845.A0A3Q0IWX1"/>
<evidence type="ECO:0000256" key="1">
    <source>
        <dbReference type="ARBA" id="ARBA00004123"/>
    </source>
</evidence>
<dbReference type="PROSITE" id="PS50013">
    <property type="entry name" value="CHROMO_2"/>
    <property type="match status" value="1"/>
</dbReference>
<dbReference type="PANTHER" id="PTHR22812">
    <property type="entry name" value="CHROMOBOX PROTEIN"/>
    <property type="match status" value="1"/>
</dbReference>
<sequence>MFNCLETMCDVIFDLTILAQRPIKWKIQMAEEEQEEVYVIEKIVDKKLTKEGKVKYFLKWKDYPESDNTWEMAEDLDCDDLIRAFEENWAVEQEAKKKAGEPTESLETGVSDEERKSYI</sequence>
<dbReference type="AlphaFoldDB" id="A0A3Q0IWX1"/>
<dbReference type="GeneID" id="113467098"/>
<reference evidence="6" key="1">
    <citation type="submission" date="2025-08" db="UniProtKB">
        <authorList>
            <consortium name="RefSeq"/>
        </authorList>
    </citation>
    <scope>IDENTIFICATION</scope>
</reference>
<proteinExistence type="predicted"/>